<accession>A0A4P8WN01</accession>
<evidence type="ECO:0000313" key="4">
    <source>
        <dbReference type="Proteomes" id="UP000302218"/>
    </source>
</evidence>
<dbReference type="Pfam" id="PF00892">
    <property type="entry name" value="EamA"/>
    <property type="match status" value="2"/>
</dbReference>
<keyword evidence="1" id="KW-0472">Membrane</keyword>
<feature type="transmembrane region" description="Helical" evidence="1">
    <location>
        <begin position="156"/>
        <end position="175"/>
    </location>
</feature>
<feature type="domain" description="EamA" evidence="2">
    <location>
        <begin position="160"/>
        <end position="295"/>
    </location>
</feature>
<proteinExistence type="predicted"/>
<keyword evidence="1" id="KW-1133">Transmembrane helix</keyword>
<protein>
    <submittedName>
        <fullName evidence="3">DMT family transporter</fullName>
    </submittedName>
</protein>
<name>A0A4P8WN01_9EURY</name>
<gene>
    <name evidence="3" type="ORF">FEJ81_22210</name>
</gene>
<feature type="transmembrane region" description="Helical" evidence="1">
    <location>
        <begin position="123"/>
        <end position="144"/>
    </location>
</feature>
<dbReference type="GO" id="GO:0016020">
    <property type="term" value="C:membrane"/>
    <property type="evidence" value="ECO:0007669"/>
    <property type="project" value="InterPro"/>
</dbReference>
<dbReference type="InterPro" id="IPR037185">
    <property type="entry name" value="EmrE-like"/>
</dbReference>
<dbReference type="InterPro" id="IPR000620">
    <property type="entry name" value="EamA_dom"/>
</dbReference>
<dbReference type="KEGG" id="nvr:FEJ81_22210"/>
<feature type="transmembrane region" description="Helical" evidence="1">
    <location>
        <begin position="37"/>
        <end position="58"/>
    </location>
</feature>
<dbReference type="SUPFAM" id="SSF103481">
    <property type="entry name" value="Multidrug resistance efflux transporter EmrE"/>
    <property type="match status" value="2"/>
</dbReference>
<geneLocation type="plasmid" evidence="4">
    <name>pnve414</name>
</geneLocation>
<dbReference type="PANTHER" id="PTHR22911">
    <property type="entry name" value="ACYL-MALONYL CONDENSING ENZYME-RELATED"/>
    <property type="match status" value="1"/>
</dbReference>
<dbReference type="RefSeq" id="WP_138247377.1">
    <property type="nucleotide sequence ID" value="NZ_CP040332.1"/>
</dbReference>
<feature type="transmembrane region" description="Helical" evidence="1">
    <location>
        <begin position="220"/>
        <end position="240"/>
    </location>
</feature>
<sequence length="300" mass="32019">MSATFVGIGLAMAGAICLALQAIFIRIGTDEGGVIDALLVVLASNILFVVVPVTIYYYPAYQVTVFSLIVFIAAGITGTVLARSLYYLSIERIGASRTEPIKSSQPLHATIVAIFVLSEPVTFEHFLGIVLITTGIILVSTEITSSQAKVSDTSSAMILIVPLTSAFFFGIEPSFVKLGFQEGTPVYVGLAIKVLAASIGFLGYLWFVDRLPTLRSVLQASGRWYIAAGLVNTGFLYAYYMALERTAVSIVVPIVQTSPLLVAFVAYLALSHREQVTRQTMAAAGVIVVGAIIITLYGST</sequence>
<dbReference type="EMBL" id="CP040332">
    <property type="protein sequence ID" value="QCS44988.1"/>
    <property type="molecule type" value="Genomic_DNA"/>
</dbReference>
<reference evidence="4" key="1">
    <citation type="submission" date="2019-05" db="EMBL/GenBank/DDBJ databases">
        <title>Genome sequence and methylation pattern of the halophilic Archaeon Natrinema versiforme BOL5-4.</title>
        <authorList>
            <person name="DasSarma P."/>
            <person name="Anton B.P."/>
            <person name="DasSarma S.L."/>
            <person name="Martinez F.L."/>
            <person name="Guzman D."/>
            <person name="Roberts R.J."/>
            <person name="DasSarma S."/>
        </authorList>
    </citation>
    <scope>NUCLEOTIDE SEQUENCE [LARGE SCALE GENOMIC DNA]</scope>
    <source>
        <strain evidence="4">BOL5-4</strain>
        <plasmid evidence="4">pnve414</plasmid>
    </source>
</reference>
<dbReference type="GeneID" id="40268048"/>
<feature type="transmembrane region" description="Helical" evidence="1">
    <location>
        <begin position="6"/>
        <end position="25"/>
    </location>
</feature>
<dbReference type="PANTHER" id="PTHR22911:SF137">
    <property type="entry name" value="SOLUTE CARRIER FAMILY 35 MEMBER G2-RELATED"/>
    <property type="match status" value="1"/>
</dbReference>
<dbReference type="Gene3D" id="1.10.3730.20">
    <property type="match status" value="2"/>
</dbReference>
<dbReference type="AlphaFoldDB" id="A0A4P8WN01"/>
<keyword evidence="3" id="KW-0614">Plasmid</keyword>
<dbReference type="OrthoDB" id="330924at2157"/>
<evidence type="ECO:0000259" key="2">
    <source>
        <dbReference type="Pfam" id="PF00892"/>
    </source>
</evidence>
<organism evidence="3 4">
    <name type="scientific">Natrinema versiforme</name>
    <dbReference type="NCBI Taxonomy" id="88724"/>
    <lineage>
        <taxon>Archaea</taxon>
        <taxon>Methanobacteriati</taxon>
        <taxon>Methanobacteriota</taxon>
        <taxon>Stenosarchaea group</taxon>
        <taxon>Halobacteria</taxon>
        <taxon>Halobacteriales</taxon>
        <taxon>Natrialbaceae</taxon>
        <taxon>Natrinema</taxon>
    </lineage>
</organism>
<feature type="transmembrane region" description="Helical" evidence="1">
    <location>
        <begin position="187"/>
        <end position="208"/>
    </location>
</feature>
<dbReference type="Proteomes" id="UP000302218">
    <property type="component" value="Plasmid pNVE414"/>
</dbReference>
<feature type="domain" description="EamA" evidence="2">
    <location>
        <begin position="7"/>
        <end position="141"/>
    </location>
</feature>
<feature type="transmembrane region" description="Helical" evidence="1">
    <location>
        <begin position="282"/>
        <end position="299"/>
    </location>
</feature>
<evidence type="ECO:0000256" key="1">
    <source>
        <dbReference type="SAM" id="Phobius"/>
    </source>
</evidence>
<evidence type="ECO:0000313" key="3">
    <source>
        <dbReference type="EMBL" id="QCS44988.1"/>
    </source>
</evidence>
<feature type="transmembrane region" description="Helical" evidence="1">
    <location>
        <begin position="64"/>
        <end position="88"/>
    </location>
</feature>
<feature type="transmembrane region" description="Helical" evidence="1">
    <location>
        <begin position="246"/>
        <end position="270"/>
    </location>
</feature>
<keyword evidence="1" id="KW-0812">Transmembrane</keyword>